<accession>A0A285CLH0</accession>
<name>A0A285CLH0_9BACI</name>
<keyword evidence="2" id="KW-0812">Transmembrane</keyword>
<keyword evidence="2" id="KW-1133">Transmembrane helix</keyword>
<evidence type="ECO:0000313" key="4">
    <source>
        <dbReference type="Proteomes" id="UP000219546"/>
    </source>
</evidence>
<keyword evidence="4" id="KW-1185">Reference proteome</keyword>
<dbReference type="NCBIfam" id="TIGR02867">
    <property type="entry name" value="spore_II_P"/>
    <property type="match status" value="1"/>
</dbReference>
<evidence type="ECO:0000256" key="2">
    <source>
        <dbReference type="SAM" id="Phobius"/>
    </source>
</evidence>
<proteinExistence type="predicted"/>
<protein>
    <submittedName>
        <fullName evidence="3">Stage II sporulation protein P</fullName>
    </submittedName>
</protein>
<reference evidence="3 4" key="1">
    <citation type="submission" date="2017-08" db="EMBL/GenBank/DDBJ databases">
        <authorList>
            <person name="de Groot N.N."/>
        </authorList>
    </citation>
    <scope>NUCLEOTIDE SEQUENCE [LARGE SCALE GENOMIC DNA]</scope>
    <source>
        <strain evidence="3 4">JC228</strain>
    </source>
</reference>
<dbReference type="Pfam" id="PF07454">
    <property type="entry name" value="SpoIIP"/>
    <property type="match status" value="1"/>
</dbReference>
<evidence type="ECO:0000313" key="3">
    <source>
        <dbReference type="EMBL" id="SNX67853.1"/>
    </source>
</evidence>
<sequence>MDDKVLSSLSNSYGRSKFLEERRTIVKPYRRQSPFITIQGIHIVKAVGIFVIVMFLLFSLSGVITKLNDSFRLSSLNVHNAVADLNIEMVYAVMGTENRYFLEGLPKSEQKISLAKPLIAMATNIEFEDPTSFLGRELPGLYAYQQKVIAPRDGSDYTDMPIESTPSIKEIEKDVPVKNTEDIDPAPAVEDTAPPPEQTTGEKDVVYIYSAHNRESFLPHLEGVTDPDLAYHSEVNITKVGDRLKEELEQRGIGTAVDKTDIYGKIINDGLDYTESYDIARPVVQEALAANRDVSYVMDIHRDAQPRGKTTIEINGKTYAQIMFVIGRENPNFEKNKRIAEELHNRLNEVYPGISRKVVSKAGTGVDGVYNQDLLGNALLIEMGGYENNFEELYNTAEAFAEVFSEYYWQAEAVNTDEETDKTQQ</sequence>
<dbReference type="EMBL" id="OAOP01000002">
    <property type="protein sequence ID" value="SNX67853.1"/>
    <property type="molecule type" value="Genomic_DNA"/>
</dbReference>
<feature type="transmembrane region" description="Helical" evidence="2">
    <location>
        <begin position="40"/>
        <end position="64"/>
    </location>
</feature>
<keyword evidence="2" id="KW-0472">Membrane</keyword>
<dbReference type="Proteomes" id="UP000219546">
    <property type="component" value="Unassembled WGS sequence"/>
</dbReference>
<evidence type="ECO:0000256" key="1">
    <source>
        <dbReference type="SAM" id="MobiDB-lite"/>
    </source>
</evidence>
<organism evidence="3 4">
    <name type="scientific">Bacillus oleivorans</name>
    <dbReference type="NCBI Taxonomy" id="1448271"/>
    <lineage>
        <taxon>Bacteria</taxon>
        <taxon>Bacillati</taxon>
        <taxon>Bacillota</taxon>
        <taxon>Bacilli</taxon>
        <taxon>Bacillales</taxon>
        <taxon>Bacillaceae</taxon>
        <taxon>Bacillus</taxon>
    </lineage>
</organism>
<feature type="region of interest" description="Disordered" evidence="1">
    <location>
        <begin position="173"/>
        <end position="201"/>
    </location>
</feature>
<dbReference type="InterPro" id="IPR010897">
    <property type="entry name" value="Spore_II_P"/>
</dbReference>
<dbReference type="AlphaFoldDB" id="A0A285CLH0"/>
<dbReference type="SUPFAM" id="SSF53187">
    <property type="entry name" value="Zn-dependent exopeptidases"/>
    <property type="match status" value="1"/>
</dbReference>
<gene>
    <name evidence="3" type="ORF">SAMN05877753_10257</name>
</gene>